<keyword evidence="3" id="KW-0378">Hydrolase</keyword>
<dbReference type="InterPro" id="IPR002018">
    <property type="entry name" value="CarbesteraseB"/>
</dbReference>
<evidence type="ECO:0000256" key="4">
    <source>
        <dbReference type="ARBA" id="ARBA00023180"/>
    </source>
</evidence>
<organism evidence="6">
    <name type="scientific">Galeruca daurica</name>
    <dbReference type="NCBI Taxonomy" id="1651263"/>
    <lineage>
        <taxon>Eukaryota</taxon>
        <taxon>Metazoa</taxon>
        <taxon>Ecdysozoa</taxon>
        <taxon>Arthropoda</taxon>
        <taxon>Hexapoda</taxon>
        <taxon>Insecta</taxon>
        <taxon>Pterygota</taxon>
        <taxon>Neoptera</taxon>
        <taxon>Endopterygota</taxon>
        <taxon>Coleoptera</taxon>
        <taxon>Polyphaga</taxon>
        <taxon>Cucujiformia</taxon>
        <taxon>Chrysomeloidea</taxon>
        <taxon>Chrysomelidae</taxon>
        <taxon>Galerucinae</taxon>
        <taxon>Galerucites</taxon>
        <taxon>Galeruca</taxon>
    </lineage>
</organism>
<evidence type="ECO:0000256" key="1">
    <source>
        <dbReference type="ARBA" id="ARBA00005964"/>
    </source>
</evidence>
<dbReference type="GO" id="GO:0052689">
    <property type="term" value="F:carboxylic ester hydrolase activity"/>
    <property type="evidence" value="ECO:0007669"/>
    <property type="project" value="UniProtKB-KW"/>
</dbReference>
<proteinExistence type="evidence at transcript level"/>
<evidence type="ECO:0000256" key="2">
    <source>
        <dbReference type="ARBA" id="ARBA00022487"/>
    </source>
</evidence>
<sequence>MEMESPIVTVAEGKLRGNQRTNLDGEKFYSFLGIPYGKPPIGNLRFKAPEPAEPWVGIRDATKQGPCSIHRSEITRKVEGSEDCLNLNVYSKKLPSEDSSLKPVMVWIHGGGFVVGSNNVQHYGPEHLMLEDIVLVTINYRLGFLGFLDVDDPSLEVPDNAGIRDQRLALQWVQKNIKNFNGDPDNVTVFGQSAGGMSIHFHILSPASKGLFHKAIMQSGCLFTKPDLGSAVVKMAQLINENTKTEREALDVLRNIPEDKFFGFQTEYLEKYPRSRPFLKNEKLNSTQIIPMEEIIKSGQYNKVPILLGYTDNEGIVKDILDTTDLLGSGWEPIFEFAQSAHLEEDDPKRQIVLDKLGKFYSQKKYASEKYMWSTDSLFILPAIISAKLHTETSSEPVYLYNVSLDAGLNFWKRLFDKTHYSGAAHCDELGYLFNTAFASHKLHKGELEILAVRRFVKLWTNFAKYGNPTPAGNDLNITWKPVDKNEVHYLDIGKELIPSTNPVPDRVKIWNEIYDFIGDKK</sequence>
<dbReference type="Gene3D" id="3.40.50.1820">
    <property type="entry name" value="alpha/beta hydrolase"/>
    <property type="match status" value="1"/>
</dbReference>
<name>A0A7T7SXU0_9CUCU</name>
<dbReference type="InterPro" id="IPR029058">
    <property type="entry name" value="AB_hydrolase_fold"/>
</dbReference>
<protein>
    <submittedName>
        <fullName evidence="6">Juvenile hormone esterase</fullName>
    </submittedName>
</protein>
<comment type="similarity">
    <text evidence="1">Belongs to the type-B carboxylesterase/lipase family.</text>
</comment>
<feature type="domain" description="Carboxylesterase type B" evidence="5">
    <location>
        <begin position="5"/>
        <end position="497"/>
    </location>
</feature>
<evidence type="ECO:0000259" key="5">
    <source>
        <dbReference type="Pfam" id="PF00135"/>
    </source>
</evidence>
<evidence type="ECO:0000256" key="3">
    <source>
        <dbReference type="ARBA" id="ARBA00022801"/>
    </source>
</evidence>
<accession>A0A7T7SXU0</accession>
<keyword evidence="4" id="KW-0325">Glycoprotein</keyword>
<dbReference type="PANTHER" id="PTHR43142">
    <property type="entry name" value="CARBOXYLIC ESTER HYDROLASE"/>
    <property type="match status" value="1"/>
</dbReference>
<evidence type="ECO:0000313" key="6">
    <source>
        <dbReference type="EMBL" id="QQM99830.1"/>
    </source>
</evidence>
<reference evidence="6" key="1">
    <citation type="submission" date="2020-10" db="EMBL/GenBank/DDBJ databases">
        <authorList>
            <person name="Ma H."/>
        </authorList>
    </citation>
    <scope>NUCLEOTIDE SEQUENCE</scope>
</reference>
<dbReference type="SUPFAM" id="SSF53474">
    <property type="entry name" value="alpha/beta-Hydrolases"/>
    <property type="match status" value="1"/>
</dbReference>
<dbReference type="EMBL" id="MW148408">
    <property type="protein sequence ID" value="QQM99830.1"/>
    <property type="molecule type" value="mRNA"/>
</dbReference>
<dbReference type="Pfam" id="PF00135">
    <property type="entry name" value="COesterase"/>
    <property type="match status" value="1"/>
</dbReference>
<dbReference type="AlphaFoldDB" id="A0A7T7SXU0"/>
<dbReference type="PANTHER" id="PTHR43142:SF1">
    <property type="entry name" value="CARBOXYLIC ESTER HYDROLASE"/>
    <property type="match status" value="1"/>
</dbReference>
<keyword evidence="2" id="KW-0719">Serine esterase</keyword>